<accession>A0ABS4IHP6</accession>
<gene>
    <name evidence="3" type="ORF">J2Z83_001623</name>
</gene>
<evidence type="ECO:0000313" key="3">
    <source>
        <dbReference type="EMBL" id="MBP1969519.1"/>
    </source>
</evidence>
<evidence type="ECO:0000313" key="4">
    <source>
        <dbReference type="Proteomes" id="UP001519345"/>
    </source>
</evidence>
<feature type="region of interest" description="Disordered" evidence="1">
    <location>
        <begin position="27"/>
        <end position="54"/>
    </location>
</feature>
<organism evidence="3 4">
    <name type="scientific">Virgibacillus natechei</name>
    <dbReference type="NCBI Taxonomy" id="1216297"/>
    <lineage>
        <taxon>Bacteria</taxon>
        <taxon>Bacillati</taxon>
        <taxon>Bacillota</taxon>
        <taxon>Bacilli</taxon>
        <taxon>Bacillales</taxon>
        <taxon>Bacillaceae</taxon>
        <taxon>Virgibacillus</taxon>
    </lineage>
</organism>
<comment type="caution">
    <text evidence="3">The sequence shown here is derived from an EMBL/GenBank/DDBJ whole genome shotgun (WGS) entry which is preliminary data.</text>
</comment>
<dbReference type="Proteomes" id="UP001519345">
    <property type="component" value="Unassembled WGS sequence"/>
</dbReference>
<dbReference type="EMBL" id="JAGGKX010000006">
    <property type="protein sequence ID" value="MBP1969519.1"/>
    <property type="molecule type" value="Genomic_DNA"/>
</dbReference>
<name>A0ABS4IHP6_9BACI</name>
<protein>
    <submittedName>
        <fullName evidence="3">Small lipoprotein YifL</fullName>
    </submittedName>
</protein>
<dbReference type="RefSeq" id="WP_245301519.1">
    <property type="nucleotide sequence ID" value="NZ_CP110224.1"/>
</dbReference>
<dbReference type="InterPro" id="IPR019076">
    <property type="entry name" value="Spore_lipoprot_YhcN/YlaJ-like"/>
</dbReference>
<evidence type="ECO:0000256" key="2">
    <source>
        <dbReference type="SAM" id="SignalP"/>
    </source>
</evidence>
<reference evidence="3 4" key="1">
    <citation type="submission" date="2021-03" db="EMBL/GenBank/DDBJ databases">
        <title>Genomic Encyclopedia of Type Strains, Phase IV (KMG-IV): sequencing the most valuable type-strain genomes for metagenomic binning, comparative biology and taxonomic classification.</title>
        <authorList>
            <person name="Goeker M."/>
        </authorList>
    </citation>
    <scope>NUCLEOTIDE SEQUENCE [LARGE SCALE GENOMIC DNA]</scope>
    <source>
        <strain evidence="3 4">DSM 25609</strain>
    </source>
</reference>
<keyword evidence="3" id="KW-0449">Lipoprotein</keyword>
<dbReference type="Pfam" id="PF09580">
    <property type="entry name" value="Spore_YhcN_YlaJ"/>
    <property type="match status" value="1"/>
</dbReference>
<dbReference type="PROSITE" id="PS51257">
    <property type="entry name" value="PROKAR_LIPOPROTEIN"/>
    <property type="match status" value="1"/>
</dbReference>
<feature type="signal peptide" evidence="2">
    <location>
        <begin position="1"/>
        <end position="22"/>
    </location>
</feature>
<feature type="chain" id="PRO_5045049133" evidence="2">
    <location>
        <begin position="23"/>
        <end position="187"/>
    </location>
</feature>
<keyword evidence="2" id="KW-0732">Signal</keyword>
<evidence type="ECO:0000256" key="1">
    <source>
        <dbReference type="SAM" id="MobiDB-lite"/>
    </source>
</evidence>
<keyword evidence="4" id="KW-1185">Reference proteome</keyword>
<proteinExistence type="predicted"/>
<sequence length="187" mass="21590">MMHSKNFLIAFLMFIFSLAACGQIDNTAEPNDEPLDPTREQRQQQTPADEELENDLGYVRYTEDQMDNDRERNRTMEIDRNEMANMITRNILRNDGFEEVATLVTDEEVLIAYQKDESKDEDSAADIAKKTAMSIMPAFFEIYVSDNHLLIEDIHSLHNSSTTPNHDYDNTTDRIINEMEKSSQGNN</sequence>